<comment type="caution">
    <text evidence="3">The sequence shown here is derived from an EMBL/GenBank/DDBJ whole genome shotgun (WGS) entry which is preliminary data.</text>
</comment>
<dbReference type="Proteomes" id="UP001168579">
    <property type="component" value="Unassembled WGS sequence"/>
</dbReference>
<dbReference type="InterPro" id="IPR052336">
    <property type="entry name" value="MlaD_Phospholipid_Transporter"/>
</dbReference>
<dbReference type="PANTHER" id="PTHR33371:SF4">
    <property type="entry name" value="INTERMEMBRANE PHOSPHOLIPID TRANSPORT SYSTEM BINDING PROTEIN MLAD"/>
    <property type="match status" value="1"/>
</dbReference>
<sequence>MKLSRELKTGIIVIGGILLFIMGFSYLKSSPIFDNSKTFYAVYANVGGLQPGTSVSINGFNVGKVNDIKFLDAQGNLLVTFTVGNEFKFSKNSVVELYDTGIIGGKGLQIKPVFDATGEAQSGDTLPTQTRPGITDLAQQKLTPLVRKFESAISGADSVLVNVNSVLDTETKKELKEVIVGLNDLIVSLNGSASSLNSLLNGNKESLDNSLQNFEKLTTNFANLSDSLNAAGLGETLSSLKATLANLNEVTQKIESGDGTLGMLMTDKELYNNLNNSSKELDLLLQDFRLNPKRYVNVSVFGKKQKEYTVPEDDPAEKIEE</sequence>
<evidence type="ECO:0000313" key="4">
    <source>
        <dbReference type="Proteomes" id="UP001168579"/>
    </source>
</evidence>
<name>A0ABT8RVA3_9FLAO</name>
<gene>
    <name evidence="3" type="ORF">Q2T41_16685</name>
</gene>
<reference evidence="3" key="2">
    <citation type="submission" date="2023-06" db="EMBL/GenBank/DDBJ databases">
        <authorList>
            <person name="Lucena T."/>
            <person name="Sun Q."/>
        </authorList>
    </citation>
    <scope>NUCLEOTIDE SEQUENCE</scope>
    <source>
        <strain evidence="3">CECT 8869</strain>
    </source>
</reference>
<feature type="domain" description="Mce/MlaD" evidence="2">
    <location>
        <begin position="36"/>
        <end position="112"/>
    </location>
</feature>
<accession>A0ABT8RVA3</accession>
<keyword evidence="4" id="KW-1185">Reference proteome</keyword>
<evidence type="ECO:0000313" key="3">
    <source>
        <dbReference type="EMBL" id="MDO1514292.1"/>
    </source>
</evidence>
<organism evidence="3 4">
    <name type="scientific">Maribacter confluentis</name>
    <dbReference type="NCBI Taxonomy" id="1656093"/>
    <lineage>
        <taxon>Bacteria</taxon>
        <taxon>Pseudomonadati</taxon>
        <taxon>Bacteroidota</taxon>
        <taxon>Flavobacteriia</taxon>
        <taxon>Flavobacteriales</taxon>
        <taxon>Flavobacteriaceae</taxon>
        <taxon>Maribacter</taxon>
    </lineage>
</organism>
<feature type="transmembrane region" description="Helical" evidence="1">
    <location>
        <begin position="7"/>
        <end position="27"/>
    </location>
</feature>
<dbReference type="RefSeq" id="WP_304437002.1">
    <property type="nucleotide sequence ID" value="NZ_JAUKUC010000001.1"/>
</dbReference>
<dbReference type="InterPro" id="IPR003399">
    <property type="entry name" value="Mce/MlaD"/>
</dbReference>
<proteinExistence type="predicted"/>
<reference evidence="3" key="1">
    <citation type="journal article" date="2014" name="Int. J. Syst. Evol. Microbiol.">
        <title>Complete genome of a new Firmicutes species belonging to the dominant human colonic microbiota ('Ruminococcus bicirculans') reveals two chromosomes and a selective capacity to utilize plant glucans.</title>
        <authorList>
            <consortium name="NISC Comparative Sequencing Program"/>
            <person name="Wegmann U."/>
            <person name="Louis P."/>
            <person name="Goesmann A."/>
            <person name="Henrissat B."/>
            <person name="Duncan S.H."/>
            <person name="Flint H.J."/>
        </authorList>
    </citation>
    <scope>NUCLEOTIDE SEQUENCE</scope>
    <source>
        <strain evidence="3">CECT 8869</strain>
    </source>
</reference>
<keyword evidence="1" id="KW-0812">Transmembrane</keyword>
<keyword evidence="1" id="KW-1133">Transmembrane helix</keyword>
<dbReference type="EMBL" id="JAUKUC010000001">
    <property type="protein sequence ID" value="MDO1514292.1"/>
    <property type="molecule type" value="Genomic_DNA"/>
</dbReference>
<keyword evidence="1" id="KW-0472">Membrane</keyword>
<dbReference type="PANTHER" id="PTHR33371">
    <property type="entry name" value="INTERMEMBRANE PHOSPHOLIPID TRANSPORT SYSTEM BINDING PROTEIN MLAD-RELATED"/>
    <property type="match status" value="1"/>
</dbReference>
<evidence type="ECO:0000256" key="1">
    <source>
        <dbReference type="SAM" id="Phobius"/>
    </source>
</evidence>
<dbReference type="Pfam" id="PF02470">
    <property type="entry name" value="MlaD"/>
    <property type="match status" value="1"/>
</dbReference>
<evidence type="ECO:0000259" key="2">
    <source>
        <dbReference type="Pfam" id="PF02470"/>
    </source>
</evidence>
<protein>
    <submittedName>
        <fullName evidence="3">MlaD family protein</fullName>
    </submittedName>
</protein>